<name>A0ABS8T993_DATST</name>
<dbReference type="Proteomes" id="UP000823775">
    <property type="component" value="Unassembled WGS sequence"/>
</dbReference>
<comment type="caution">
    <text evidence="1">The sequence shown here is derived from an EMBL/GenBank/DDBJ whole genome shotgun (WGS) entry which is preliminary data.</text>
</comment>
<proteinExistence type="predicted"/>
<accession>A0ABS8T993</accession>
<organism evidence="1 2">
    <name type="scientific">Datura stramonium</name>
    <name type="common">Jimsonweed</name>
    <name type="synonym">Common thornapple</name>
    <dbReference type="NCBI Taxonomy" id="4076"/>
    <lineage>
        <taxon>Eukaryota</taxon>
        <taxon>Viridiplantae</taxon>
        <taxon>Streptophyta</taxon>
        <taxon>Embryophyta</taxon>
        <taxon>Tracheophyta</taxon>
        <taxon>Spermatophyta</taxon>
        <taxon>Magnoliopsida</taxon>
        <taxon>eudicotyledons</taxon>
        <taxon>Gunneridae</taxon>
        <taxon>Pentapetalae</taxon>
        <taxon>asterids</taxon>
        <taxon>lamiids</taxon>
        <taxon>Solanales</taxon>
        <taxon>Solanaceae</taxon>
        <taxon>Solanoideae</taxon>
        <taxon>Datureae</taxon>
        <taxon>Datura</taxon>
    </lineage>
</organism>
<keyword evidence="2" id="KW-1185">Reference proteome</keyword>
<reference evidence="1 2" key="1">
    <citation type="journal article" date="2021" name="BMC Genomics">
        <title>Datura genome reveals duplications of psychoactive alkaloid biosynthetic genes and high mutation rate following tissue culture.</title>
        <authorList>
            <person name="Rajewski A."/>
            <person name="Carter-House D."/>
            <person name="Stajich J."/>
            <person name="Litt A."/>
        </authorList>
    </citation>
    <scope>NUCLEOTIDE SEQUENCE [LARGE SCALE GENOMIC DNA]</scope>
    <source>
        <strain evidence="1">AR-01</strain>
    </source>
</reference>
<evidence type="ECO:0000313" key="1">
    <source>
        <dbReference type="EMBL" id="MCD7467981.1"/>
    </source>
</evidence>
<protein>
    <submittedName>
        <fullName evidence="1">Uncharacterized protein</fullName>
    </submittedName>
</protein>
<dbReference type="EMBL" id="JACEIK010001289">
    <property type="protein sequence ID" value="MCD7467981.1"/>
    <property type="molecule type" value="Genomic_DNA"/>
</dbReference>
<sequence length="68" mass="7376">MSSLHSTKRTSTPSIDVPKVRKGVPRAAAVSIPNAYELRAVSTLPATRVVEQIREVGAQPVQVVFFET</sequence>
<feature type="non-terminal residue" evidence="1">
    <location>
        <position position="68"/>
    </location>
</feature>
<evidence type="ECO:0000313" key="2">
    <source>
        <dbReference type="Proteomes" id="UP000823775"/>
    </source>
</evidence>
<gene>
    <name evidence="1" type="ORF">HAX54_005707</name>
</gene>